<dbReference type="PROSITE" id="PS51257">
    <property type="entry name" value="PROKAR_LIPOPROTEIN"/>
    <property type="match status" value="1"/>
</dbReference>
<keyword evidence="6" id="KW-1185">Reference proteome</keyword>
<dbReference type="InterPro" id="IPR000675">
    <property type="entry name" value="Cutinase/axe"/>
</dbReference>
<gene>
    <name evidence="5" type="ORF">CRHIZ90672A_00013009</name>
</gene>
<dbReference type="Pfam" id="PF01083">
    <property type="entry name" value="Cutinase"/>
    <property type="match status" value="1"/>
</dbReference>
<evidence type="ECO:0000256" key="2">
    <source>
        <dbReference type="ARBA" id="ARBA00023157"/>
    </source>
</evidence>
<dbReference type="GO" id="GO:0052689">
    <property type="term" value="F:carboxylic ester hydrolase activity"/>
    <property type="evidence" value="ECO:0007669"/>
    <property type="project" value="UniProtKB-ARBA"/>
</dbReference>
<keyword evidence="2" id="KW-1015">Disulfide bond</keyword>
<dbReference type="Proteomes" id="UP000696573">
    <property type="component" value="Unassembled WGS sequence"/>
</dbReference>
<dbReference type="AlphaFoldDB" id="A0A9N9VSX5"/>
<sequence>MRTSAIPIAILGAAAAANASTAVGCSGGLQILLARGTGEKLNSSIANRVAEGIIDRIPNSNFTSLDYPATFTNPPYKSSVDDGVNILKNALDNYHSTCPDGKIAVIGYSQARNRQLNCMTGTMGAGAQVSTYAFCGGNGTNSASTELTKNVVAILEFGNPTHVANATYNRGNSTRDGIFALDGDSVKRCESLGDSLRSYCDTGDTYCDLGNVTGVHTSYFKRYTDETVDFVVSRYQNAGDQSSATTSPTGSTTTGVGGSASATGDAGNSAPWLGPGNGLLYTAPLAVWAIVQLL</sequence>
<feature type="chain" id="PRO_5040208150" description="Cutinase" evidence="4">
    <location>
        <begin position="17"/>
        <end position="294"/>
    </location>
</feature>
<feature type="compositionally biased region" description="Low complexity" evidence="3">
    <location>
        <begin position="242"/>
        <end position="265"/>
    </location>
</feature>
<name>A0A9N9VSX5_9HYPO</name>
<comment type="caution">
    <text evidence="5">The sequence shown here is derived from an EMBL/GenBank/DDBJ whole genome shotgun (WGS) entry which is preliminary data.</text>
</comment>
<evidence type="ECO:0000256" key="1">
    <source>
        <dbReference type="ARBA" id="ARBA00022801"/>
    </source>
</evidence>
<proteinExistence type="predicted"/>
<dbReference type="SMART" id="SM01110">
    <property type="entry name" value="Cutinase"/>
    <property type="match status" value="1"/>
</dbReference>
<dbReference type="InterPro" id="IPR029058">
    <property type="entry name" value="AB_hydrolase_fold"/>
</dbReference>
<dbReference type="PANTHER" id="PTHR33630">
    <property type="entry name" value="CUTINASE RV1984C-RELATED-RELATED"/>
    <property type="match status" value="1"/>
</dbReference>
<dbReference type="PANTHER" id="PTHR33630:SF9">
    <property type="entry name" value="CUTINASE 4"/>
    <property type="match status" value="1"/>
</dbReference>
<evidence type="ECO:0000256" key="4">
    <source>
        <dbReference type="SAM" id="SignalP"/>
    </source>
</evidence>
<accession>A0A9N9VSX5</accession>
<evidence type="ECO:0000313" key="5">
    <source>
        <dbReference type="EMBL" id="CAH0028927.1"/>
    </source>
</evidence>
<dbReference type="EMBL" id="CABFNQ020000737">
    <property type="protein sequence ID" value="CAH0028927.1"/>
    <property type="molecule type" value="Genomic_DNA"/>
</dbReference>
<protein>
    <recommendedName>
        <fullName evidence="7">Cutinase</fullName>
    </recommendedName>
</protein>
<keyword evidence="4" id="KW-0732">Signal</keyword>
<feature type="signal peptide" evidence="4">
    <location>
        <begin position="1"/>
        <end position="16"/>
    </location>
</feature>
<organism evidence="5 6">
    <name type="scientific">Clonostachys rhizophaga</name>
    <dbReference type="NCBI Taxonomy" id="160324"/>
    <lineage>
        <taxon>Eukaryota</taxon>
        <taxon>Fungi</taxon>
        <taxon>Dikarya</taxon>
        <taxon>Ascomycota</taxon>
        <taxon>Pezizomycotina</taxon>
        <taxon>Sordariomycetes</taxon>
        <taxon>Hypocreomycetidae</taxon>
        <taxon>Hypocreales</taxon>
        <taxon>Bionectriaceae</taxon>
        <taxon>Clonostachys</taxon>
    </lineage>
</organism>
<dbReference type="Gene3D" id="3.40.50.1820">
    <property type="entry name" value="alpha/beta hydrolase"/>
    <property type="match status" value="1"/>
</dbReference>
<feature type="region of interest" description="Disordered" evidence="3">
    <location>
        <begin position="239"/>
        <end position="265"/>
    </location>
</feature>
<reference evidence="5" key="1">
    <citation type="submission" date="2021-10" db="EMBL/GenBank/DDBJ databases">
        <authorList>
            <person name="Piombo E."/>
        </authorList>
    </citation>
    <scope>NUCLEOTIDE SEQUENCE</scope>
</reference>
<evidence type="ECO:0008006" key="7">
    <source>
        <dbReference type="Google" id="ProtNLM"/>
    </source>
</evidence>
<evidence type="ECO:0000313" key="6">
    <source>
        <dbReference type="Proteomes" id="UP000696573"/>
    </source>
</evidence>
<evidence type="ECO:0000256" key="3">
    <source>
        <dbReference type="SAM" id="MobiDB-lite"/>
    </source>
</evidence>
<dbReference type="SUPFAM" id="SSF53474">
    <property type="entry name" value="alpha/beta-Hydrolases"/>
    <property type="match status" value="1"/>
</dbReference>
<keyword evidence="1" id="KW-0378">Hydrolase</keyword>
<dbReference type="OrthoDB" id="2586582at2759"/>